<protein>
    <submittedName>
        <fullName evidence="1">Uncharacterized protein</fullName>
    </submittedName>
</protein>
<proteinExistence type="predicted"/>
<sequence>MRTYVCFYYTRICEKINKYFRFTSNIFSAIIINKGW</sequence>
<evidence type="ECO:0000313" key="1">
    <source>
        <dbReference type="EMBL" id="DAF93879.1"/>
    </source>
</evidence>
<reference evidence="1" key="1">
    <citation type="journal article" date="2021" name="Proc. Natl. Acad. Sci. U.S.A.">
        <title>A Catalog of Tens of Thousands of Viruses from Human Metagenomes Reveals Hidden Associations with Chronic Diseases.</title>
        <authorList>
            <person name="Tisza M.J."/>
            <person name="Buck C.B."/>
        </authorList>
    </citation>
    <scope>NUCLEOTIDE SEQUENCE</scope>
    <source>
        <strain evidence="1">CtZd434</strain>
    </source>
</reference>
<accession>A0A8S5UHB9</accession>
<organism evidence="1">
    <name type="scientific">Siphoviridae sp. ctZd434</name>
    <dbReference type="NCBI Taxonomy" id="2825559"/>
    <lineage>
        <taxon>Viruses</taxon>
        <taxon>Duplodnaviria</taxon>
        <taxon>Heunggongvirae</taxon>
        <taxon>Uroviricota</taxon>
        <taxon>Caudoviricetes</taxon>
    </lineage>
</organism>
<dbReference type="EMBL" id="BK016088">
    <property type="protein sequence ID" value="DAF93879.1"/>
    <property type="molecule type" value="Genomic_DNA"/>
</dbReference>
<name>A0A8S5UHB9_9CAUD</name>